<proteinExistence type="predicted"/>
<reference evidence="3 4" key="1">
    <citation type="submission" date="2022-12" db="EMBL/GenBank/DDBJ databases">
        <title>Chromosome-level genome of Tegillarca granosa.</title>
        <authorList>
            <person name="Kim J."/>
        </authorList>
    </citation>
    <scope>NUCLEOTIDE SEQUENCE [LARGE SCALE GENOMIC DNA]</scope>
    <source>
        <strain evidence="3">Teg-2019</strain>
        <tissue evidence="3">Adductor muscle</tissue>
    </source>
</reference>
<protein>
    <recommendedName>
        <fullName evidence="2">PiggyBac transposable element-derived protein 4 C-terminal zinc-finger domain-containing protein</fullName>
    </recommendedName>
</protein>
<dbReference type="EMBL" id="JARBDR010000921">
    <property type="protein sequence ID" value="KAJ8299078.1"/>
    <property type="molecule type" value="Genomic_DNA"/>
</dbReference>
<name>A0ABQ9E0T0_TEGGR</name>
<feature type="domain" description="PiggyBac transposable element-derived protein 4 C-terminal zinc-finger" evidence="2">
    <location>
        <begin position="17"/>
        <end position="75"/>
    </location>
</feature>
<keyword evidence="4" id="KW-1185">Reference proteome</keyword>
<feature type="region of interest" description="Disordered" evidence="1">
    <location>
        <begin position="104"/>
        <end position="125"/>
    </location>
</feature>
<accession>A0ABQ9E0T0</accession>
<evidence type="ECO:0000256" key="1">
    <source>
        <dbReference type="SAM" id="MobiDB-lite"/>
    </source>
</evidence>
<evidence type="ECO:0000259" key="2">
    <source>
        <dbReference type="Pfam" id="PF13842"/>
    </source>
</evidence>
<evidence type="ECO:0000313" key="3">
    <source>
        <dbReference type="EMBL" id="KAJ8299078.1"/>
    </source>
</evidence>
<feature type="compositionally biased region" description="Low complexity" evidence="1">
    <location>
        <begin position="104"/>
        <end position="118"/>
    </location>
</feature>
<evidence type="ECO:0000313" key="4">
    <source>
        <dbReference type="Proteomes" id="UP001217089"/>
    </source>
</evidence>
<comment type="caution">
    <text evidence="3">The sequence shown here is derived from an EMBL/GenBank/DDBJ whole genome shotgun (WGS) entry which is preliminary data.</text>
</comment>
<sequence>MAMLSSSDMHIDQAIKPQHRLVATFESRCKYCICCQKLLIKTKSGWGPKTRYQCEACNVPLCKGGRTKNCFDIYHSMLFGKRYTSSSDQQSICHSTYDQQYISHSSSDQQYSNASSADHQQISDSSFDQRYFSPSISNQQHIRKSSFD</sequence>
<organism evidence="3 4">
    <name type="scientific">Tegillarca granosa</name>
    <name type="common">Malaysian cockle</name>
    <name type="synonym">Anadara granosa</name>
    <dbReference type="NCBI Taxonomy" id="220873"/>
    <lineage>
        <taxon>Eukaryota</taxon>
        <taxon>Metazoa</taxon>
        <taxon>Spiralia</taxon>
        <taxon>Lophotrochozoa</taxon>
        <taxon>Mollusca</taxon>
        <taxon>Bivalvia</taxon>
        <taxon>Autobranchia</taxon>
        <taxon>Pteriomorphia</taxon>
        <taxon>Arcoida</taxon>
        <taxon>Arcoidea</taxon>
        <taxon>Arcidae</taxon>
        <taxon>Tegillarca</taxon>
    </lineage>
</organism>
<gene>
    <name evidence="3" type="ORF">KUTeg_023138</name>
</gene>
<dbReference type="InterPro" id="IPR032718">
    <property type="entry name" value="PGBD4_Znf_C"/>
</dbReference>
<dbReference type="Proteomes" id="UP001217089">
    <property type="component" value="Unassembled WGS sequence"/>
</dbReference>
<dbReference type="Pfam" id="PF13842">
    <property type="entry name" value="zf-Tnp_2"/>
    <property type="match status" value="1"/>
</dbReference>